<evidence type="ECO:0000256" key="1">
    <source>
        <dbReference type="ARBA" id="ARBA00022460"/>
    </source>
</evidence>
<dbReference type="Pfam" id="PF00379">
    <property type="entry name" value="Chitin_bind_4"/>
    <property type="match status" value="1"/>
</dbReference>
<dbReference type="EMBL" id="JAXCGZ010000908">
    <property type="protein sequence ID" value="KAK7085475.1"/>
    <property type="molecule type" value="Genomic_DNA"/>
</dbReference>
<evidence type="ECO:0000313" key="4">
    <source>
        <dbReference type="Proteomes" id="UP001381693"/>
    </source>
</evidence>
<accession>A0AAN8XW17</accession>
<evidence type="ECO:0008006" key="5">
    <source>
        <dbReference type="Google" id="ProtNLM"/>
    </source>
</evidence>
<sequence length="243" mass="26459">IILVCGLLATSLAAPQFDVEQPTPYEFEYGVNVEETGDVKEHKESVSPSGRTEGEYRWLQPNGLFMVVRYYVDGDSGFVAEVSEEPGTNVEARYRNSLSQETRAGNGAVGLAKSFDVEPSLGAAVNVISAPRPSLNRQPTFRPTPQVFATTQRPVVQPAQVFTSNFNTQRQQSFSSNRFNQQQQQSFTSGNFIDGGIIDGGIIDGGIIDGGIIDGGIINDDFFDDDSREVPQIVLGGLNRFRG</sequence>
<gene>
    <name evidence="3" type="ORF">SK128_003549</name>
</gene>
<dbReference type="GO" id="GO:0031012">
    <property type="term" value="C:extracellular matrix"/>
    <property type="evidence" value="ECO:0007669"/>
    <property type="project" value="TreeGrafter"/>
</dbReference>
<dbReference type="InterPro" id="IPR000618">
    <property type="entry name" value="Insect_cuticle"/>
</dbReference>
<evidence type="ECO:0000313" key="3">
    <source>
        <dbReference type="EMBL" id="KAK7085475.1"/>
    </source>
</evidence>
<organism evidence="3 4">
    <name type="scientific">Halocaridina rubra</name>
    <name type="common">Hawaiian red shrimp</name>
    <dbReference type="NCBI Taxonomy" id="373956"/>
    <lineage>
        <taxon>Eukaryota</taxon>
        <taxon>Metazoa</taxon>
        <taxon>Ecdysozoa</taxon>
        <taxon>Arthropoda</taxon>
        <taxon>Crustacea</taxon>
        <taxon>Multicrustacea</taxon>
        <taxon>Malacostraca</taxon>
        <taxon>Eumalacostraca</taxon>
        <taxon>Eucarida</taxon>
        <taxon>Decapoda</taxon>
        <taxon>Pleocyemata</taxon>
        <taxon>Caridea</taxon>
        <taxon>Atyoidea</taxon>
        <taxon>Atyidae</taxon>
        <taxon>Halocaridina</taxon>
    </lineage>
</organism>
<feature type="non-terminal residue" evidence="3">
    <location>
        <position position="1"/>
    </location>
</feature>
<evidence type="ECO:0000256" key="2">
    <source>
        <dbReference type="PROSITE-ProRule" id="PRU00497"/>
    </source>
</evidence>
<proteinExistence type="predicted"/>
<dbReference type="PANTHER" id="PTHR12236">
    <property type="entry name" value="STRUCTURAL CONTITUENT OF CUTICLE"/>
    <property type="match status" value="1"/>
</dbReference>
<dbReference type="PANTHER" id="PTHR12236:SF79">
    <property type="entry name" value="CUTICULAR PROTEIN 50CB-RELATED"/>
    <property type="match status" value="1"/>
</dbReference>
<protein>
    <recommendedName>
        <fullName evidence="5">Cuticle protein</fullName>
    </recommendedName>
</protein>
<keyword evidence="4" id="KW-1185">Reference proteome</keyword>
<dbReference type="GO" id="GO:0042302">
    <property type="term" value="F:structural constituent of cuticle"/>
    <property type="evidence" value="ECO:0007669"/>
    <property type="project" value="UniProtKB-UniRule"/>
</dbReference>
<comment type="caution">
    <text evidence="3">The sequence shown here is derived from an EMBL/GenBank/DDBJ whole genome shotgun (WGS) entry which is preliminary data.</text>
</comment>
<dbReference type="Proteomes" id="UP001381693">
    <property type="component" value="Unassembled WGS sequence"/>
</dbReference>
<reference evidence="3 4" key="1">
    <citation type="submission" date="2023-11" db="EMBL/GenBank/DDBJ databases">
        <title>Halocaridina rubra genome assembly.</title>
        <authorList>
            <person name="Smith C."/>
        </authorList>
    </citation>
    <scope>NUCLEOTIDE SEQUENCE [LARGE SCALE GENOMIC DNA]</scope>
    <source>
        <strain evidence="3">EP-1</strain>
        <tissue evidence="3">Whole</tissue>
    </source>
</reference>
<name>A0AAN8XW17_HALRR</name>
<dbReference type="InterPro" id="IPR051217">
    <property type="entry name" value="Insect_Cuticle_Struc_Prot"/>
</dbReference>
<dbReference type="PROSITE" id="PS51155">
    <property type="entry name" value="CHIT_BIND_RR_2"/>
    <property type="match status" value="1"/>
</dbReference>
<keyword evidence="1 2" id="KW-0193">Cuticle</keyword>
<dbReference type="GO" id="GO:0005615">
    <property type="term" value="C:extracellular space"/>
    <property type="evidence" value="ECO:0007669"/>
    <property type="project" value="TreeGrafter"/>
</dbReference>
<dbReference type="AlphaFoldDB" id="A0AAN8XW17"/>